<feature type="transmembrane region" description="Helical" evidence="5">
    <location>
        <begin position="126"/>
        <end position="143"/>
    </location>
</feature>
<dbReference type="PANTHER" id="PTHR10846:SF8">
    <property type="entry name" value="INNER MEMBRANE PROTEIN YRBG"/>
    <property type="match status" value="1"/>
</dbReference>
<feature type="domain" description="Sodium/calcium exchanger membrane region" evidence="6">
    <location>
        <begin position="178"/>
        <end position="307"/>
    </location>
</feature>
<dbReference type="GO" id="GO:0005886">
    <property type="term" value="C:plasma membrane"/>
    <property type="evidence" value="ECO:0007669"/>
    <property type="project" value="TreeGrafter"/>
</dbReference>
<feature type="transmembrane region" description="Helical" evidence="5">
    <location>
        <begin position="68"/>
        <end position="92"/>
    </location>
</feature>
<evidence type="ECO:0000256" key="4">
    <source>
        <dbReference type="ARBA" id="ARBA00023136"/>
    </source>
</evidence>
<dbReference type="Gene3D" id="1.20.1420.30">
    <property type="entry name" value="NCX, central ion-binding region"/>
    <property type="match status" value="1"/>
</dbReference>
<evidence type="ECO:0000259" key="6">
    <source>
        <dbReference type="Pfam" id="PF01699"/>
    </source>
</evidence>
<feature type="transmembrane region" description="Helical" evidence="5">
    <location>
        <begin position="177"/>
        <end position="195"/>
    </location>
</feature>
<name>A0A365GWP1_9ACTN</name>
<protein>
    <submittedName>
        <fullName evidence="7">Sodium:calcium antiporter</fullName>
    </submittedName>
</protein>
<dbReference type="AlphaFoldDB" id="A0A365GWP1"/>
<evidence type="ECO:0000256" key="2">
    <source>
        <dbReference type="ARBA" id="ARBA00022692"/>
    </source>
</evidence>
<dbReference type="InterPro" id="IPR004837">
    <property type="entry name" value="NaCa_Exmemb"/>
</dbReference>
<evidence type="ECO:0000313" key="8">
    <source>
        <dbReference type="Proteomes" id="UP000251891"/>
    </source>
</evidence>
<evidence type="ECO:0000313" key="7">
    <source>
        <dbReference type="EMBL" id="RAY11247.1"/>
    </source>
</evidence>
<feature type="transmembrane region" description="Helical" evidence="5">
    <location>
        <begin position="207"/>
        <end position="225"/>
    </location>
</feature>
<evidence type="ECO:0000256" key="3">
    <source>
        <dbReference type="ARBA" id="ARBA00022989"/>
    </source>
</evidence>
<feature type="transmembrane region" description="Helical" evidence="5">
    <location>
        <begin position="104"/>
        <end position="120"/>
    </location>
</feature>
<reference evidence="7 8" key="1">
    <citation type="submission" date="2018-06" db="EMBL/GenBank/DDBJ databases">
        <title>Actinomadura craniellae sp. nov. isolated from marine sponge Craniella sp.</title>
        <authorList>
            <person name="Li L."/>
            <person name="Xu Q.H."/>
            <person name="Lin H.W."/>
            <person name="Lu Y.H."/>
        </authorList>
    </citation>
    <scope>NUCLEOTIDE SEQUENCE [LARGE SCALE GENOMIC DNA]</scope>
    <source>
        <strain evidence="7 8">LHW63021</strain>
    </source>
</reference>
<comment type="subcellular location">
    <subcellularLocation>
        <location evidence="1">Membrane</location>
        <topology evidence="1">Multi-pass membrane protein</topology>
    </subcellularLocation>
</comment>
<sequence>MLFAMLFFLLGASILVMAADQLVLGSGRLAERLGIAPVVVGVVVLGFGTSTPELLVTATAAIRGEGGLAAAGLAGANMINLTLVLGVCGLAGPLAVRSAVLRREAPFAVAAVALFAVVLLRGPDPLGGAVCAVGLVLLVAALVRTARSAPDDPIAVETSTVLADGSAHSLARESARAAAGLAGLLLGAGLLVTGATDLATLAGVPQAFIGFTLVALGTTLPELVTSLHAARRAETDLLIGNLLGSDAFNSLAGGAVLGAFSTGVRVPVLMVLAMAAVTPVAWGLLARGGGLTRPEAGLLVALYLVLLPVLS</sequence>
<gene>
    <name evidence="7" type="ORF">DPM19_31320</name>
</gene>
<organism evidence="7 8">
    <name type="scientific">Actinomadura craniellae</name>
    <dbReference type="NCBI Taxonomy" id="2231787"/>
    <lineage>
        <taxon>Bacteria</taxon>
        <taxon>Bacillati</taxon>
        <taxon>Actinomycetota</taxon>
        <taxon>Actinomycetes</taxon>
        <taxon>Streptosporangiales</taxon>
        <taxon>Thermomonosporaceae</taxon>
        <taxon>Actinomadura</taxon>
    </lineage>
</organism>
<dbReference type="GO" id="GO:0008273">
    <property type="term" value="F:calcium, potassium:sodium antiporter activity"/>
    <property type="evidence" value="ECO:0007669"/>
    <property type="project" value="TreeGrafter"/>
</dbReference>
<dbReference type="GO" id="GO:0006874">
    <property type="term" value="P:intracellular calcium ion homeostasis"/>
    <property type="evidence" value="ECO:0007669"/>
    <property type="project" value="TreeGrafter"/>
</dbReference>
<dbReference type="Pfam" id="PF01699">
    <property type="entry name" value="Na_Ca_ex"/>
    <property type="match status" value="2"/>
</dbReference>
<keyword evidence="8" id="KW-1185">Reference proteome</keyword>
<evidence type="ECO:0000256" key="1">
    <source>
        <dbReference type="ARBA" id="ARBA00004141"/>
    </source>
</evidence>
<keyword evidence="2 5" id="KW-0812">Transmembrane</keyword>
<feature type="transmembrane region" description="Helical" evidence="5">
    <location>
        <begin position="266"/>
        <end position="285"/>
    </location>
</feature>
<dbReference type="PANTHER" id="PTHR10846">
    <property type="entry name" value="SODIUM/POTASSIUM/CALCIUM EXCHANGER"/>
    <property type="match status" value="1"/>
</dbReference>
<dbReference type="InterPro" id="IPR004481">
    <property type="entry name" value="K/Na/Ca-exchanger"/>
</dbReference>
<dbReference type="GO" id="GO:0005262">
    <property type="term" value="F:calcium channel activity"/>
    <property type="evidence" value="ECO:0007669"/>
    <property type="project" value="TreeGrafter"/>
</dbReference>
<dbReference type="EMBL" id="QLYX01000020">
    <property type="protein sequence ID" value="RAY11247.1"/>
    <property type="molecule type" value="Genomic_DNA"/>
</dbReference>
<comment type="caution">
    <text evidence="7">The sequence shown here is derived from an EMBL/GenBank/DDBJ whole genome shotgun (WGS) entry which is preliminary data.</text>
</comment>
<feature type="domain" description="Sodium/calcium exchanger membrane region" evidence="6">
    <location>
        <begin position="4"/>
        <end position="127"/>
    </location>
</feature>
<dbReference type="OrthoDB" id="9794225at2"/>
<evidence type="ECO:0000256" key="5">
    <source>
        <dbReference type="SAM" id="Phobius"/>
    </source>
</evidence>
<dbReference type="InterPro" id="IPR044880">
    <property type="entry name" value="NCX_ion-bd_dom_sf"/>
</dbReference>
<feature type="transmembrane region" description="Helical" evidence="5">
    <location>
        <begin position="237"/>
        <end position="260"/>
    </location>
</feature>
<proteinExistence type="predicted"/>
<keyword evidence="3 5" id="KW-1133">Transmembrane helix</keyword>
<accession>A0A365GWP1</accession>
<keyword evidence="4 5" id="KW-0472">Membrane</keyword>
<dbReference type="Proteomes" id="UP000251891">
    <property type="component" value="Unassembled WGS sequence"/>
</dbReference>